<accession>A0ABX1TIW1</accession>
<dbReference type="SUPFAM" id="SSF81606">
    <property type="entry name" value="PP2C-like"/>
    <property type="match status" value="1"/>
</dbReference>
<dbReference type="InterPro" id="IPR036457">
    <property type="entry name" value="PPM-type-like_dom_sf"/>
</dbReference>
<evidence type="ECO:0000256" key="1">
    <source>
        <dbReference type="SAM" id="MobiDB-lite"/>
    </source>
</evidence>
<evidence type="ECO:0000313" key="3">
    <source>
        <dbReference type="EMBL" id="NMQ18044.1"/>
    </source>
</evidence>
<evidence type="ECO:0000313" key="4">
    <source>
        <dbReference type="Proteomes" id="UP000760480"/>
    </source>
</evidence>
<proteinExistence type="predicted"/>
<keyword evidence="4" id="KW-1185">Reference proteome</keyword>
<dbReference type="InterPro" id="IPR001932">
    <property type="entry name" value="PPM-type_phosphatase-like_dom"/>
</dbReference>
<feature type="domain" description="PPM-type phosphatase" evidence="2">
    <location>
        <begin position="48"/>
        <end position="259"/>
    </location>
</feature>
<evidence type="ECO:0000259" key="2">
    <source>
        <dbReference type="Pfam" id="PF13672"/>
    </source>
</evidence>
<dbReference type="Proteomes" id="UP000760480">
    <property type="component" value="Unassembled WGS sequence"/>
</dbReference>
<sequence>MAVQLDALGVALGARHRSTAGQSHSARWLGLGVNESDGWRYVHASVAGVAHLAEGIGCQDACAAQLLPGPESGPVLVLAATDGAGSASLSGVGAELACQTLLVECAAWLAAAPIDGDWTPTVAEKLFQQVRNALERLATDMEQPIREFACTLLGAVVTTGRALFLQIGDGAIVVGTPDEDYRPVFWPQGGEYANETYFVTDTDAAAHLECAILTEPIVEIALLTDGLQRLALHYQTRQAHQPFFRPLFQRLREHPEPGCPTVLVTALERLLASPAINQRTHDDKTLILATRLAATRSVEGATDTGIDPLPPAAAPNGTGEPASDPARTLYPTAGEDGGEAASPESALRDESGDEAV</sequence>
<protein>
    <submittedName>
        <fullName evidence="3">Protein phosphatase 2C domain-containing protein</fullName>
    </submittedName>
</protein>
<comment type="caution">
    <text evidence="3">The sequence shown here is derived from an EMBL/GenBank/DDBJ whole genome shotgun (WGS) entry which is preliminary data.</text>
</comment>
<dbReference type="Pfam" id="PF13672">
    <property type="entry name" value="PP2C_2"/>
    <property type="match status" value="1"/>
</dbReference>
<name>A0ABX1TIW1_9GAMM</name>
<gene>
    <name evidence="3" type="ORF">E4P82_01830</name>
</gene>
<feature type="region of interest" description="Disordered" evidence="1">
    <location>
        <begin position="298"/>
        <end position="356"/>
    </location>
</feature>
<organism evidence="3 4">
    <name type="scientific">Candidatus Competibacter phosphatis</name>
    <dbReference type="NCBI Taxonomy" id="221280"/>
    <lineage>
        <taxon>Bacteria</taxon>
        <taxon>Pseudomonadati</taxon>
        <taxon>Pseudomonadota</taxon>
        <taxon>Gammaproteobacteria</taxon>
        <taxon>Candidatus Competibacteraceae</taxon>
        <taxon>Candidatus Competibacter</taxon>
    </lineage>
</organism>
<dbReference type="Gene3D" id="3.60.40.10">
    <property type="entry name" value="PPM-type phosphatase domain"/>
    <property type="match status" value="1"/>
</dbReference>
<dbReference type="EMBL" id="SPMZ01000006">
    <property type="protein sequence ID" value="NMQ18044.1"/>
    <property type="molecule type" value="Genomic_DNA"/>
</dbReference>
<reference evidence="3 4" key="1">
    <citation type="submission" date="2019-03" db="EMBL/GenBank/DDBJ databases">
        <title>Metabolic reconstructions from genomes of highly enriched 'Candidatus Accumulibacter' and 'Candidatus Competibacter' bioreactor populations.</title>
        <authorList>
            <person name="Annavajhala M.K."/>
            <person name="Welles L."/>
            <person name="Abbas B."/>
            <person name="Sorokin D."/>
            <person name="Park H."/>
            <person name="Van Loosdrecht M."/>
            <person name="Chandran K."/>
        </authorList>
    </citation>
    <scope>NUCLEOTIDE SEQUENCE [LARGE SCALE GENOMIC DNA]</scope>
    <source>
        <strain evidence="3 4">SBR_G</strain>
    </source>
</reference>